<feature type="domain" description="Glycosyltransferase 2-like" evidence="1">
    <location>
        <begin position="2"/>
        <end position="167"/>
    </location>
</feature>
<protein>
    <submittedName>
        <fullName evidence="2">Glycosyl transferase family 2</fullName>
    </submittedName>
</protein>
<dbReference type="OrthoDB" id="1757142at2"/>
<dbReference type="GO" id="GO:0016740">
    <property type="term" value="F:transferase activity"/>
    <property type="evidence" value="ECO:0007669"/>
    <property type="project" value="UniProtKB-KW"/>
</dbReference>
<dbReference type="InterPro" id="IPR050834">
    <property type="entry name" value="Glycosyltransf_2"/>
</dbReference>
<dbReference type="InterPro" id="IPR029044">
    <property type="entry name" value="Nucleotide-diphossugar_trans"/>
</dbReference>
<name>A0A255GZI7_9ACTN</name>
<organism evidence="2 3">
    <name type="scientific">Enemella dayhoffiae</name>
    <dbReference type="NCBI Taxonomy" id="2016507"/>
    <lineage>
        <taxon>Bacteria</taxon>
        <taxon>Bacillati</taxon>
        <taxon>Actinomycetota</taxon>
        <taxon>Actinomycetes</taxon>
        <taxon>Propionibacteriales</taxon>
        <taxon>Propionibacteriaceae</taxon>
        <taxon>Enemella</taxon>
    </lineage>
</organism>
<dbReference type="PANTHER" id="PTHR43685">
    <property type="entry name" value="GLYCOSYLTRANSFERASE"/>
    <property type="match status" value="1"/>
</dbReference>
<evidence type="ECO:0000259" key="1">
    <source>
        <dbReference type="Pfam" id="PF00535"/>
    </source>
</evidence>
<dbReference type="CDD" id="cd02525">
    <property type="entry name" value="Succinoglycan_BP_ExoA"/>
    <property type="match status" value="1"/>
</dbReference>
<evidence type="ECO:0000313" key="2">
    <source>
        <dbReference type="EMBL" id="OYO21029.1"/>
    </source>
</evidence>
<dbReference type="Pfam" id="PF00535">
    <property type="entry name" value="Glycos_transf_2"/>
    <property type="match status" value="1"/>
</dbReference>
<dbReference type="AlphaFoldDB" id="A0A255GZI7"/>
<evidence type="ECO:0000313" key="3">
    <source>
        <dbReference type="Proteomes" id="UP000216311"/>
    </source>
</evidence>
<dbReference type="EMBL" id="NMVQ01000023">
    <property type="protein sequence ID" value="OYO21029.1"/>
    <property type="molecule type" value="Genomic_DNA"/>
</dbReference>
<dbReference type="InterPro" id="IPR001173">
    <property type="entry name" value="Glyco_trans_2-like"/>
</dbReference>
<dbReference type="SUPFAM" id="SSF53448">
    <property type="entry name" value="Nucleotide-diphospho-sugar transferases"/>
    <property type="match status" value="1"/>
</dbReference>
<gene>
    <name evidence="2" type="ORF">CGZ93_11330</name>
</gene>
<proteinExistence type="predicted"/>
<accession>A0A255GZI7</accession>
<sequence>MSYVMPVLNEENYLAEAVATVLDQDYPGETELVIALGPSRDNTTALAERVAARDPRVRIVHNPGTDIPKGLNLAIAETRHPIVIRVDAHSELPADYTRIGVDTLRRTGAANVGGLMAAAGRTPFQRAVARAYNSPMGLGGGTYHHGTEAGPCESAYLGIFRREALSEAGGYDESVRRGEDWELNLRIREHGHLVWFTPELKVTYWPRDSRQKLARQFWSTGVWRGALVREVADKTPPRFFAPGLLVAGFATSAALAAVDLVRPLRGPAKLLRLAHLAPAAYATFLAGVMLRSDGTLRERADLAQALTIMHTTWGAGFLSGVIRGGGDTVDTSRH</sequence>
<dbReference type="PANTHER" id="PTHR43685:SF14">
    <property type="entry name" value="GLYCOSYLTRANSFERASE 2-LIKE DOMAIN-CONTAINING PROTEIN"/>
    <property type="match status" value="1"/>
</dbReference>
<dbReference type="Gene3D" id="3.90.550.10">
    <property type="entry name" value="Spore Coat Polysaccharide Biosynthesis Protein SpsA, Chain A"/>
    <property type="match status" value="1"/>
</dbReference>
<keyword evidence="3" id="KW-1185">Reference proteome</keyword>
<keyword evidence="2" id="KW-0808">Transferase</keyword>
<reference evidence="2 3" key="1">
    <citation type="submission" date="2017-07" db="EMBL/GenBank/DDBJ databases">
        <title>Draft whole genome sequences of clinical Proprionibacteriaceae strains.</title>
        <authorList>
            <person name="Bernier A.-M."/>
            <person name="Bernard K."/>
            <person name="Domingo M.-C."/>
        </authorList>
    </citation>
    <scope>NUCLEOTIDE SEQUENCE [LARGE SCALE GENOMIC DNA]</scope>
    <source>
        <strain evidence="2 3">NML 130396</strain>
    </source>
</reference>
<dbReference type="Proteomes" id="UP000216311">
    <property type="component" value="Unassembled WGS sequence"/>
</dbReference>
<comment type="caution">
    <text evidence="2">The sequence shown here is derived from an EMBL/GenBank/DDBJ whole genome shotgun (WGS) entry which is preliminary data.</text>
</comment>